<feature type="compositionally biased region" description="Polar residues" evidence="1">
    <location>
        <begin position="936"/>
        <end position="963"/>
    </location>
</feature>
<evidence type="ECO:0000256" key="1">
    <source>
        <dbReference type="SAM" id="MobiDB-lite"/>
    </source>
</evidence>
<reference evidence="2" key="1">
    <citation type="submission" date="2014-11" db="EMBL/GenBank/DDBJ databases">
        <authorList>
            <person name="Otto D Thomas"/>
            <person name="Naeem Raeece"/>
        </authorList>
    </citation>
    <scope>NUCLEOTIDE SEQUENCE</scope>
</reference>
<protein>
    <recommendedName>
        <fullName evidence="3">PH domain-containing protein</fullName>
    </recommendedName>
</protein>
<dbReference type="EMBL" id="CDMZ01000384">
    <property type="protein sequence ID" value="CEM13094.1"/>
    <property type="molecule type" value="Genomic_DNA"/>
</dbReference>
<feature type="compositionally biased region" description="Acidic residues" evidence="1">
    <location>
        <begin position="1085"/>
        <end position="1100"/>
    </location>
</feature>
<feature type="compositionally biased region" description="Acidic residues" evidence="1">
    <location>
        <begin position="974"/>
        <end position="984"/>
    </location>
</feature>
<feature type="region of interest" description="Disordered" evidence="1">
    <location>
        <begin position="717"/>
        <end position="740"/>
    </location>
</feature>
<feature type="compositionally biased region" description="Low complexity" evidence="1">
    <location>
        <begin position="913"/>
        <end position="930"/>
    </location>
</feature>
<evidence type="ECO:0000313" key="2">
    <source>
        <dbReference type="EMBL" id="CEM13094.1"/>
    </source>
</evidence>
<feature type="region of interest" description="Disordered" evidence="1">
    <location>
        <begin position="664"/>
        <end position="692"/>
    </location>
</feature>
<feature type="region of interest" description="Disordered" evidence="1">
    <location>
        <begin position="515"/>
        <end position="551"/>
    </location>
</feature>
<feature type="region of interest" description="Disordered" evidence="1">
    <location>
        <begin position="752"/>
        <end position="1002"/>
    </location>
</feature>
<dbReference type="VEuPathDB" id="CryptoDB:Cvel_17109"/>
<proteinExistence type="predicted"/>
<feature type="compositionally biased region" description="Gly residues" evidence="1">
    <location>
        <begin position="757"/>
        <end position="766"/>
    </location>
</feature>
<feature type="compositionally biased region" description="Pro residues" evidence="1">
    <location>
        <begin position="776"/>
        <end position="789"/>
    </location>
</feature>
<feature type="compositionally biased region" description="Basic residues" evidence="1">
    <location>
        <begin position="803"/>
        <end position="813"/>
    </location>
</feature>
<evidence type="ECO:0008006" key="3">
    <source>
        <dbReference type="Google" id="ProtNLM"/>
    </source>
</evidence>
<feature type="compositionally biased region" description="Polar residues" evidence="1">
    <location>
        <begin position="892"/>
        <end position="912"/>
    </location>
</feature>
<dbReference type="AlphaFoldDB" id="A0A0G4FI56"/>
<feature type="compositionally biased region" description="Low complexity" evidence="1">
    <location>
        <begin position="541"/>
        <end position="551"/>
    </location>
</feature>
<organism evidence="2">
    <name type="scientific">Chromera velia CCMP2878</name>
    <dbReference type="NCBI Taxonomy" id="1169474"/>
    <lineage>
        <taxon>Eukaryota</taxon>
        <taxon>Sar</taxon>
        <taxon>Alveolata</taxon>
        <taxon>Colpodellida</taxon>
        <taxon>Chromeraceae</taxon>
        <taxon>Chromera</taxon>
    </lineage>
</organism>
<feature type="region of interest" description="Disordered" evidence="1">
    <location>
        <begin position="1085"/>
        <end position="1143"/>
    </location>
</feature>
<feature type="compositionally biased region" description="Low complexity" evidence="1">
    <location>
        <begin position="130"/>
        <end position="150"/>
    </location>
</feature>
<feature type="region of interest" description="Disordered" evidence="1">
    <location>
        <begin position="116"/>
        <end position="154"/>
    </location>
</feature>
<feature type="compositionally biased region" description="Acidic residues" evidence="1">
    <location>
        <begin position="1133"/>
        <end position="1143"/>
    </location>
</feature>
<name>A0A0G4FI56_9ALVE</name>
<accession>A0A0G4FI56</accession>
<sequence>MSIPWAPTVKEQVPVSQSCLAPCALRLFLRIPISSLNVLSRGPPFDFPVTPTPLNVALLACIVSSSASSFFRSPAVSAGKHITVVQTGVWLEKQSRYLKRWRKRWVTVEQKQDHELGSHGGQDVAIDGLSLPSSSPSRTSICPSGDASSGTSGGGGLVVQTFTTEHGDKATETFRVALGERVELSEGPRGVFHLKIPALPRELHVRTESLLCFERLCSQLSSLSTIKCGCCEGHTPIPFRLKPPSRPFFAFLAQLPPISRLFNSPPPPRYPLPLPARLAGRAISAGILSPSGSSSPSFLPSFTTSRSPRGVCPQKERETECITASASGGLRLPTQQSAYHLSIPLPLQDSQAAILVAQDPDPLSPVLSGGNPWTLSLPPPDSALSSSRTSITAPPPSACSCMFCCGGVENPAVAALPMQFQEAVRLLLCPAPKSPAGMPEVFSRSNNWPSSFCSSFSSDTPRRRMRDGLGRNRKRNWGGGGGVCVCGSRCWRDKCGGVDGTLACDPTGLGRFTRHSRRPSHPHAGGCIPSPSALTSVGPHSSSSSSSSARSGCSRYTSSVGECGPLLKGSGGVQSLTLPQGSAPLSPPHSPSSTACGTAGGASPASSFSLPASRLRASNLTQSGGRTQALSMTSPIPPALPYACGRGAGALPLFGTFRGLGPVGGNNSSSTESGRGGGKVHVPPSLLPGASAQTTMNAPQAVGAWGDGGMLVQQQHAAGRNEGGNGCTPHETMMYHHPGVSVSSGWISQEAAATAGTGSGSGSGGESGRRGVHSPLLPPSSFPLPPAPPVGYLSQRSSGRRLGAGRRRGRPVHLHPPSCWTSLTSLLEERENENDNTNSEGGRDTDGDCTEGGQRERRRRGVPSITEEEDEDDRKKADGEGQEDIPPVPPLSSRSSGDWGSVLRQPSDSPNDSPVMSVSSASASQRTQTSFRGHTHSLTPIPNDPSDQSCFQASSQWSPSSLEGSFHLSSERGEGEEEDEEGEVDMGRRPIFGGGYTLDDRDGVCDPSLPPPVHVCRQKTYTLSAPDPLSLSSALCLRRDTSQSSECPGGNEKFVIDGLPSTPATPIYAGEVEGDVAVAPLSLWEVDEDRDGSSESEGEEDTVREVLESGEGNAGMGDGHDRMGGLRLCGAESDSEESSPDSF</sequence>
<feature type="region of interest" description="Disordered" evidence="1">
    <location>
        <begin position="574"/>
        <end position="609"/>
    </location>
</feature>
<feature type="compositionally biased region" description="Low complexity" evidence="1">
    <location>
        <begin position="591"/>
        <end position="609"/>
    </location>
</feature>
<gene>
    <name evidence="2" type="ORF">Cvel_17109</name>
</gene>